<gene>
    <name evidence="1" type="ORF">CLIB1444_07S03158</name>
</gene>
<sequence length="319" mass="35203">MTQVGRRRLSLFSFGSKDSNLDHNPSTSPSGSQDYSVPENSEKFPLSENGESDTKSDTKSEEDLHIFERSVQDQIPPLLNSRRPTMTKLKSRNSSISLSTFKTEDYVPPALDATTSIIADSKTNLDDVEMIYSSRRNSSVMGLNMALGRSPSSPSRKNSVYSMSQLNNLPALNVNNVNPTNSTMTQSNSVNHPISPTSPPKLTSSKSSISFYSYADLLNNDEFAKRPTFNNSYSQSFIPTRKSSVSSKLHSNSHPHSPSLPSNQSFNNRKFNSSLNKFLISPESSDSEDDKLKNDNESFVSSSIGDCLRTNTAELNNSQ</sequence>
<name>A0ACA9YAF0_9ASCO</name>
<dbReference type="EMBL" id="CALSDN010000007">
    <property type="protein sequence ID" value="CAH6721820.1"/>
    <property type="molecule type" value="Genomic_DNA"/>
</dbReference>
<dbReference type="Proteomes" id="UP001152531">
    <property type="component" value="Unassembled WGS sequence"/>
</dbReference>
<comment type="caution">
    <text evidence="1">The sequence shown here is derived from an EMBL/GenBank/DDBJ whole genome shotgun (WGS) entry which is preliminary data.</text>
</comment>
<protein>
    <submittedName>
        <fullName evidence="1">Uncharacterized protein</fullName>
    </submittedName>
</protein>
<keyword evidence="2" id="KW-1185">Reference proteome</keyword>
<proteinExistence type="predicted"/>
<evidence type="ECO:0000313" key="2">
    <source>
        <dbReference type="Proteomes" id="UP001152531"/>
    </source>
</evidence>
<evidence type="ECO:0000313" key="1">
    <source>
        <dbReference type="EMBL" id="CAH6721820.1"/>
    </source>
</evidence>
<reference evidence="1" key="1">
    <citation type="submission" date="2022-06" db="EMBL/GenBank/DDBJ databases">
        <authorList>
            <person name="Legras J.-L."/>
            <person name="Devillers H."/>
            <person name="Grondin C."/>
        </authorList>
    </citation>
    <scope>NUCLEOTIDE SEQUENCE</scope>
    <source>
        <strain evidence="1">CLIB 1444</strain>
    </source>
</reference>
<organism evidence="1 2">
    <name type="scientific">[Candida] jaroonii</name>
    <dbReference type="NCBI Taxonomy" id="467808"/>
    <lineage>
        <taxon>Eukaryota</taxon>
        <taxon>Fungi</taxon>
        <taxon>Dikarya</taxon>
        <taxon>Ascomycota</taxon>
        <taxon>Saccharomycotina</taxon>
        <taxon>Pichiomycetes</taxon>
        <taxon>Debaryomycetaceae</taxon>
        <taxon>Yamadazyma</taxon>
    </lineage>
</organism>
<accession>A0ACA9YAF0</accession>